<dbReference type="PANTHER" id="PTHR43689:SF8">
    <property type="entry name" value="ALPHA_BETA-HYDROLASES SUPERFAMILY PROTEIN"/>
    <property type="match status" value="1"/>
</dbReference>
<feature type="domain" description="AB hydrolase-1" evidence="1">
    <location>
        <begin position="98"/>
        <end position="300"/>
    </location>
</feature>
<dbReference type="Gene3D" id="3.40.50.1820">
    <property type="entry name" value="alpha/beta hydrolase"/>
    <property type="match status" value="1"/>
</dbReference>
<dbReference type="InterPro" id="IPR029058">
    <property type="entry name" value="AB_hydrolase_fold"/>
</dbReference>
<reference evidence="2 3" key="1">
    <citation type="submission" date="2019-04" db="EMBL/GenBank/DDBJ databases">
        <authorList>
            <person name="Feng G."/>
            <person name="Zhang J."/>
            <person name="Zhu H."/>
        </authorList>
    </citation>
    <scope>NUCLEOTIDE SEQUENCE [LARGE SCALE GENOMIC DNA]</scope>
    <source>
        <strain evidence="2 3">JCM 17223</strain>
    </source>
</reference>
<proteinExistence type="predicted"/>
<dbReference type="PANTHER" id="PTHR43689">
    <property type="entry name" value="HYDROLASE"/>
    <property type="match status" value="1"/>
</dbReference>
<keyword evidence="2" id="KW-0378">Hydrolase</keyword>
<dbReference type="GO" id="GO:0016787">
    <property type="term" value="F:hydrolase activity"/>
    <property type="evidence" value="ECO:0007669"/>
    <property type="project" value="UniProtKB-KW"/>
</dbReference>
<protein>
    <submittedName>
        <fullName evidence="2">Alpha/beta fold hydrolase</fullName>
    </submittedName>
</protein>
<organism evidence="2 3">
    <name type="scientific">Hymenobacter elongatus</name>
    <dbReference type="NCBI Taxonomy" id="877208"/>
    <lineage>
        <taxon>Bacteria</taxon>
        <taxon>Pseudomonadati</taxon>
        <taxon>Bacteroidota</taxon>
        <taxon>Cytophagia</taxon>
        <taxon>Cytophagales</taxon>
        <taxon>Hymenobacteraceae</taxon>
        <taxon>Hymenobacter</taxon>
    </lineage>
</organism>
<evidence type="ECO:0000259" key="1">
    <source>
        <dbReference type="Pfam" id="PF12697"/>
    </source>
</evidence>
<gene>
    <name evidence="2" type="ORF">E5J99_04270</name>
</gene>
<evidence type="ECO:0000313" key="3">
    <source>
        <dbReference type="Proteomes" id="UP000297739"/>
    </source>
</evidence>
<comment type="caution">
    <text evidence="2">The sequence shown here is derived from an EMBL/GenBank/DDBJ whole genome shotgun (WGS) entry which is preliminary data.</text>
</comment>
<name>A0A4Z0PQ10_9BACT</name>
<dbReference type="InterPro" id="IPR000073">
    <property type="entry name" value="AB_hydrolase_1"/>
</dbReference>
<dbReference type="Pfam" id="PF12697">
    <property type="entry name" value="Abhydrolase_6"/>
    <property type="match status" value="1"/>
</dbReference>
<dbReference type="AlphaFoldDB" id="A0A4Z0PQ10"/>
<accession>A0A4Z0PQ10</accession>
<dbReference type="EMBL" id="SRLD01000005">
    <property type="protein sequence ID" value="TGE18965.1"/>
    <property type="molecule type" value="Genomic_DNA"/>
</dbReference>
<keyword evidence="3" id="KW-1185">Reference proteome</keyword>
<sequence length="311" mass="33947">MWPRCCCCHFVASSLQLLPVPTSLQLIRLQLRLLALVSTTLAFRAAWRLFTTPRRLPVKQWEAAAVAGARRFELPFGSGALVAYEWTAPSQSAAPPTILLVHGWEHRASFWGALAQSLRKAGYRVVAFDGPAHGASAGRRTTLPEFGTAIQLVADTVGPVWGVVAHSFGAAATAGLPVRFNTEHAQQHQAGQPTLPRLVLLSVPGSTPAVFQRFAGLLRLPPKVTTRMLRHVETQGGRQVESFSLTQAGPKDWAGRVLLLHDRADETIPFSEAQDVARSWPGLDFRPTNGLGHNRIMRDPAVLRQIAAFLE</sequence>
<dbReference type="Proteomes" id="UP000297739">
    <property type="component" value="Unassembled WGS sequence"/>
</dbReference>
<evidence type="ECO:0000313" key="2">
    <source>
        <dbReference type="EMBL" id="TGE18965.1"/>
    </source>
</evidence>
<dbReference type="OrthoDB" id="9785847at2"/>
<dbReference type="SUPFAM" id="SSF53474">
    <property type="entry name" value="alpha/beta-Hydrolases"/>
    <property type="match status" value="1"/>
</dbReference>